<organism evidence="3 4">
    <name type="scientific">Panicum virgatum</name>
    <name type="common">Blackwell switchgrass</name>
    <dbReference type="NCBI Taxonomy" id="38727"/>
    <lineage>
        <taxon>Eukaryota</taxon>
        <taxon>Viridiplantae</taxon>
        <taxon>Streptophyta</taxon>
        <taxon>Embryophyta</taxon>
        <taxon>Tracheophyta</taxon>
        <taxon>Spermatophyta</taxon>
        <taxon>Magnoliopsida</taxon>
        <taxon>Liliopsida</taxon>
        <taxon>Poales</taxon>
        <taxon>Poaceae</taxon>
        <taxon>PACMAD clade</taxon>
        <taxon>Panicoideae</taxon>
        <taxon>Panicodae</taxon>
        <taxon>Paniceae</taxon>
        <taxon>Panicinae</taxon>
        <taxon>Panicum</taxon>
        <taxon>Panicum sect. Hiantes</taxon>
    </lineage>
</organism>
<gene>
    <name evidence="3" type="ORF">PVAP13_8KG400001</name>
</gene>
<feature type="compositionally biased region" description="Low complexity" evidence="1">
    <location>
        <begin position="60"/>
        <end position="72"/>
    </location>
</feature>
<evidence type="ECO:0000256" key="1">
    <source>
        <dbReference type="SAM" id="MobiDB-lite"/>
    </source>
</evidence>
<dbReference type="GO" id="GO:0008270">
    <property type="term" value="F:zinc ion binding"/>
    <property type="evidence" value="ECO:0007669"/>
    <property type="project" value="InterPro"/>
</dbReference>
<name>A0A8T0PNL2_PANVG</name>
<feature type="domain" description="CCHC-type" evidence="2">
    <location>
        <begin position="175"/>
        <end position="191"/>
    </location>
</feature>
<accession>A0A8T0PNL2</accession>
<feature type="domain" description="CCHC-type" evidence="2">
    <location>
        <begin position="156"/>
        <end position="172"/>
    </location>
</feature>
<dbReference type="InterPro" id="IPR053253">
    <property type="entry name" value="Sex_diff_modulator"/>
</dbReference>
<feature type="compositionally biased region" description="Low complexity" evidence="1">
    <location>
        <begin position="211"/>
        <end position="230"/>
    </location>
</feature>
<keyword evidence="4" id="KW-1185">Reference proteome</keyword>
<dbReference type="Gene3D" id="4.10.60.10">
    <property type="entry name" value="Zinc finger, CCHC-type"/>
    <property type="match status" value="1"/>
</dbReference>
<dbReference type="InterPro" id="IPR001878">
    <property type="entry name" value="Znf_CCHC"/>
</dbReference>
<dbReference type="PANTHER" id="PTHR33087:SF51">
    <property type="entry name" value="CCHC-TYPE DOMAIN-CONTAINING PROTEIN"/>
    <property type="match status" value="1"/>
</dbReference>
<dbReference type="GO" id="GO:0003676">
    <property type="term" value="F:nucleic acid binding"/>
    <property type="evidence" value="ECO:0007669"/>
    <property type="project" value="InterPro"/>
</dbReference>
<feature type="compositionally biased region" description="Basic residues" evidence="1">
    <location>
        <begin position="241"/>
        <end position="253"/>
    </location>
</feature>
<feature type="compositionally biased region" description="Pro residues" evidence="1">
    <location>
        <begin position="37"/>
        <end position="46"/>
    </location>
</feature>
<dbReference type="EMBL" id="CM029051">
    <property type="protein sequence ID" value="KAG2562685.1"/>
    <property type="molecule type" value="Genomic_DNA"/>
</dbReference>
<comment type="caution">
    <text evidence="3">The sequence shown here is derived from an EMBL/GenBank/DDBJ whole genome shotgun (WGS) entry which is preliminary data.</text>
</comment>
<feature type="region of interest" description="Disordered" evidence="1">
    <location>
        <begin position="1"/>
        <end position="73"/>
    </location>
</feature>
<reference evidence="3" key="1">
    <citation type="submission" date="2020-05" db="EMBL/GenBank/DDBJ databases">
        <title>WGS assembly of Panicum virgatum.</title>
        <authorList>
            <person name="Lovell J.T."/>
            <person name="Jenkins J."/>
            <person name="Shu S."/>
            <person name="Juenger T.E."/>
            <person name="Schmutz J."/>
        </authorList>
    </citation>
    <scope>NUCLEOTIDE SEQUENCE</scope>
    <source>
        <strain evidence="3">AP13</strain>
    </source>
</reference>
<feature type="compositionally biased region" description="Pro residues" evidence="1">
    <location>
        <begin position="1"/>
        <end position="17"/>
    </location>
</feature>
<dbReference type="AlphaFoldDB" id="A0A8T0PNL2"/>
<evidence type="ECO:0000313" key="4">
    <source>
        <dbReference type="Proteomes" id="UP000823388"/>
    </source>
</evidence>
<dbReference type="PANTHER" id="PTHR33087">
    <property type="entry name" value="OS07G0539200 PROTEIN"/>
    <property type="match status" value="1"/>
</dbReference>
<dbReference type="SMART" id="SM00343">
    <property type="entry name" value="ZnF_C2HC"/>
    <property type="match status" value="2"/>
</dbReference>
<evidence type="ECO:0000259" key="2">
    <source>
        <dbReference type="SMART" id="SM00343"/>
    </source>
</evidence>
<dbReference type="Proteomes" id="UP000823388">
    <property type="component" value="Chromosome 8K"/>
</dbReference>
<protein>
    <recommendedName>
        <fullName evidence="2">CCHC-type domain-containing protein</fullName>
    </recommendedName>
</protein>
<sequence>MDAPPPPPSPLPYPTPGPAATTSAPEFIPNPAATTPERPPSHPSPPAGRSKSMRWCRDTPPSGKSGGPSPISFRDVLLVGIGARAPPLSSPTGSREAPPSPAIRLVVHPERRQPAALLTDPDAEGWRPALSRRARLAAGRLARGAPRPVPVDLQGKCFNCFSPKHRAAFCKSCTRCFHCRATGHRSYVCPSRRSRIPDAAHPRLVWRPVAATSPAASSSPAPMDAPGAAAPAPPSNDGSGRRRRRHRKRHRNRGPPSPTSGDSETAPSLALSGDGRPATVGGQDRRPRCLLMRSAGIARREANLSARALVVSVVADCPGDLADSIVPALAQWLEIEASSLSLLRLGTASFLLISPDEATATRILNGAQPLMLPSGRLFFSRWTRFLNSSAGTLSSAVDIELKGIPAHVWDMDTAAQLLGGCCLPIDLHPATSEQRDNLTWWPGEGRRIVTRSSTPSQLP</sequence>
<proteinExistence type="predicted"/>
<evidence type="ECO:0000313" key="3">
    <source>
        <dbReference type="EMBL" id="KAG2562685.1"/>
    </source>
</evidence>
<feature type="region of interest" description="Disordered" evidence="1">
    <location>
        <begin position="211"/>
        <end position="286"/>
    </location>
</feature>